<comment type="caution">
    <text evidence="2">The sequence shown here is derived from an EMBL/GenBank/DDBJ whole genome shotgun (WGS) entry which is preliminary data.</text>
</comment>
<gene>
    <name evidence="2" type="ORF">ACAOBT_LOCUS151</name>
</gene>
<protein>
    <submittedName>
        <fullName evidence="2">Uncharacterized protein</fullName>
    </submittedName>
</protein>
<dbReference type="AlphaFoldDB" id="A0A9P0JG15"/>
<keyword evidence="3" id="KW-1185">Reference proteome</keyword>
<evidence type="ECO:0000256" key="1">
    <source>
        <dbReference type="SAM" id="Phobius"/>
    </source>
</evidence>
<proteinExistence type="predicted"/>
<evidence type="ECO:0000313" key="3">
    <source>
        <dbReference type="Proteomes" id="UP001152888"/>
    </source>
</evidence>
<evidence type="ECO:0000313" key="2">
    <source>
        <dbReference type="EMBL" id="CAH1953647.1"/>
    </source>
</evidence>
<keyword evidence="1" id="KW-0472">Membrane</keyword>
<feature type="transmembrane region" description="Helical" evidence="1">
    <location>
        <begin position="23"/>
        <end position="41"/>
    </location>
</feature>
<dbReference type="EMBL" id="CAKOFQ010006651">
    <property type="protein sequence ID" value="CAH1953647.1"/>
    <property type="molecule type" value="Genomic_DNA"/>
</dbReference>
<dbReference type="Proteomes" id="UP001152888">
    <property type="component" value="Unassembled WGS sequence"/>
</dbReference>
<keyword evidence="1" id="KW-0812">Transmembrane</keyword>
<name>A0A9P0JG15_ACAOB</name>
<keyword evidence="1" id="KW-1133">Transmembrane helix</keyword>
<sequence length="61" mass="7212">MTEISELRSSPACILRSTLPHHFLSRMWLSTLMMKILLLIYREMANKKKSIINMVLTMQME</sequence>
<organism evidence="2 3">
    <name type="scientific">Acanthoscelides obtectus</name>
    <name type="common">Bean weevil</name>
    <name type="synonym">Bruchus obtectus</name>
    <dbReference type="NCBI Taxonomy" id="200917"/>
    <lineage>
        <taxon>Eukaryota</taxon>
        <taxon>Metazoa</taxon>
        <taxon>Ecdysozoa</taxon>
        <taxon>Arthropoda</taxon>
        <taxon>Hexapoda</taxon>
        <taxon>Insecta</taxon>
        <taxon>Pterygota</taxon>
        <taxon>Neoptera</taxon>
        <taxon>Endopterygota</taxon>
        <taxon>Coleoptera</taxon>
        <taxon>Polyphaga</taxon>
        <taxon>Cucujiformia</taxon>
        <taxon>Chrysomeloidea</taxon>
        <taxon>Chrysomelidae</taxon>
        <taxon>Bruchinae</taxon>
        <taxon>Bruchini</taxon>
        <taxon>Acanthoscelides</taxon>
    </lineage>
</organism>
<accession>A0A9P0JG15</accession>
<reference evidence="2" key="1">
    <citation type="submission" date="2022-03" db="EMBL/GenBank/DDBJ databases">
        <authorList>
            <person name="Sayadi A."/>
        </authorList>
    </citation>
    <scope>NUCLEOTIDE SEQUENCE</scope>
</reference>